<comment type="caution">
    <text evidence="4">The sequence shown here is derived from an EMBL/GenBank/DDBJ whole genome shotgun (WGS) entry which is preliminary data.</text>
</comment>
<dbReference type="InterPro" id="IPR019734">
    <property type="entry name" value="TPR_rpt"/>
</dbReference>
<keyword evidence="5" id="KW-1185">Reference proteome</keyword>
<feature type="repeat" description="TPR" evidence="1">
    <location>
        <begin position="73"/>
        <end position="106"/>
    </location>
</feature>
<proteinExistence type="predicted"/>
<dbReference type="NCBIfam" id="NF038353">
    <property type="entry name" value="FxLYD_dom"/>
    <property type="match status" value="1"/>
</dbReference>
<keyword evidence="3" id="KW-0472">Membrane</keyword>
<dbReference type="OrthoDB" id="1822804at2"/>
<keyword evidence="1" id="KW-0802">TPR repeat</keyword>
<evidence type="ECO:0000256" key="3">
    <source>
        <dbReference type="SAM" id="Phobius"/>
    </source>
</evidence>
<feature type="transmembrane region" description="Helical" evidence="3">
    <location>
        <begin position="44"/>
        <end position="66"/>
    </location>
</feature>
<evidence type="ECO:0000313" key="5">
    <source>
        <dbReference type="Proteomes" id="UP000030403"/>
    </source>
</evidence>
<gene>
    <name evidence="4" type="ORF">N783_17275</name>
</gene>
<dbReference type="Proteomes" id="UP000030403">
    <property type="component" value="Unassembled WGS sequence"/>
</dbReference>
<dbReference type="Gene3D" id="2.40.260.10">
    <property type="entry name" value="Sortase"/>
    <property type="match status" value="1"/>
</dbReference>
<dbReference type="SUPFAM" id="SSF48452">
    <property type="entry name" value="TPR-like"/>
    <property type="match status" value="1"/>
</dbReference>
<dbReference type="RefSeq" id="WP_027447277.1">
    <property type="nucleotide sequence ID" value="NZ_AULJ01000056.1"/>
</dbReference>
<evidence type="ECO:0000256" key="2">
    <source>
        <dbReference type="SAM" id="Coils"/>
    </source>
</evidence>
<protein>
    <submittedName>
        <fullName evidence="4">Uncharacterized protein</fullName>
    </submittedName>
</protein>
<keyword evidence="2" id="KW-0175">Coiled coil</keyword>
<keyword evidence="3" id="KW-0812">Transmembrane</keyword>
<reference evidence="4 5" key="1">
    <citation type="submission" date="2013-08" db="EMBL/GenBank/DDBJ databases">
        <authorList>
            <person name="Huang J."/>
            <person name="Wang G."/>
        </authorList>
    </citation>
    <scope>NUCLEOTIDE SEQUENCE [LARGE SCALE GENOMIC DNA]</scope>
    <source>
        <strain evidence="4 5">BH030004</strain>
    </source>
</reference>
<dbReference type="SMART" id="SM00028">
    <property type="entry name" value="TPR"/>
    <property type="match status" value="2"/>
</dbReference>
<organism evidence="4 5">
    <name type="scientific">Pontibacillus marinus BH030004 = DSM 16465</name>
    <dbReference type="NCBI Taxonomy" id="1385511"/>
    <lineage>
        <taxon>Bacteria</taxon>
        <taxon>Bacillati</taxon>
        <taxon>Bacillota</taxon>
        <taxon>Bacilli</taxon>
        <taxon>Bacillales</taxon>
        <taxon>Bacillaceae</taxon>
        <taxon>Pontibacillus</taxon>
    </lineage>
</organism>
<evidence type="ECO:0000256" key="1">
    <source>
        <dbReference type="PROSITE-ProRule" id="PRU00339"/>
    </source>
</evidence>
<evidence type="ECO:0000313" key="4">
    <source>
        <dbReference type="EMBL" id="KGX84519.1"/>
    </source>
</evidence>
<dbReference type="eggNOG" id="COG4640">
    <property type="taxonomic scope" value="Bacteria"/>
</dbReference>
<dbReference type="AlphaFoldDB" id="A0A0A5FXJ2"/>
<keyword evidence="3" id="KW-1133">Transmembrane helix</keyword>
<dbReference type="InterPro" id="IPR023365">
    <property type="entry name" value="Sortase_dom-sf"/>
</dbReference>
<dbReference type="PROSITE" id="PS50005">
    <property type="entry name" value="TPR"/>
    <property type="match status" value="1"/>
</dbReference>
<sequence>MAHCPYCGTKTNEDESFCVHCGKFLPTDLKERSQGYQSKGFNRWWILPISVFILSIIALGSMYALFEEKTTQAKEKFNQGEALALKGNYDEAQDYFNDALDLSYQFPAAIQNKQFLKVATLVKRDLNEAKSMNEEENFQKALEFIDKAEKRLKNYNGDAVEQLVNDITNARNQTKLSHLQFLMKKQPSIDEQKTLLWRAEAIQHEEAKAIANQIRKRIVSHAFSTANEELKQKQYTKARSIVEEGLRYAPDSEKLQSMKITIEKEKAAFEEAQKDRIEQAMEAAEKEREINKKDAVEIVSVETKLDEYGDLVVKGKIKSVATVPISSVSIKYKLYNKDGEMVLENDVYTYPDTLYPDEIGKFEFTHYDVNEKLEIKKEEIKPTWFLD</sequence>
<dbReference type="InterPro" id="IPR047676">
    <property type="entry name" value="FxLYD_dom"/>
</dbReference>
<name>A0A0A5FXJ2_9BACI</name>
<dbReference type="STRING" id="1385511.GCA_000425225_03755"/>
<accession>A0A0A5FXJ2</accession>
<feature type="coiled-coil region" evidence="2">
    <location>
        <begin position="255"/>
        <end position="294"/>
    </location>
</feature>
<dbReference type="Gene3D" id="1.25.40.10">
    <property type="entry name" value="Tetratricopeptide repeat domain"/>
    <property type="match status" value="1"/>
</dbReference>
<dbReference type="EMBL" id="AVPF01000054">
    <property type="protein sequence ID" value="KGX84519.1"/>
    <property type="molecule type" value="Genomic_DNA"/>
</dbReference>
<dbReference type="InterPro" id="IPR011990">
    <property type="entry name" value="TPR-like_helical_dom_sf"/>
</dbReference>